<gene>
    <name evidence="2" type="ORF">V9T40_000742</name>
</gene>
<keyword evidence="3" id="KW-1185">Reference proteome</keyword>
<accession>A0AAN9TDX9</accession>
<dbReference type="EMBL" id="JBBCAQ010000034">
    <property type="protein sequence ID" value="KAK7580113.1"/>
    <property type="molecule type" value="Genomic_DNA"/>
</dbReference>
<proteinExistence type="predicted"/>
<organism evidence="2 3">
    <name type="scientific">Parthenolecanium corni</name>
    <dbReference type="NCBI Taxonomy" id="536013"/>
    <lineage>
        <taxon>Eukaryota</taxon>
        <taxon>Metazoa</taxon>
        <taxon>Ecdysozoa</taxon>
        <taxon>Arthropoda</taxon>
        <taxon>Hexapoda</taxon>
        <taxon>Insecta</taxon>
        <taxon>Pterygota</taxon>
        <taxon>Neoptera</taxon>
        <taxon>Paraneoptera</taxon>
        <taxon>Hemiptera</taxon>
        <taxon>Sternorrhyncha</taxon>
        <taxon>Coccoidea</taxon>
        <taxon>Coccidae</taxon>
        <taxon>Parthenolecanium</taxon>
    </lineage>
</organism>
<dbReference type="Proteomes" id="UP001367676">
    <property type="component" value="Unassembled WGS sequence"/>
</dbReference>
<evidence type="ECO:0000313" key="3">
    <source>
        <dbReference type="Proteomes" id="UP001367676"/>
    </source>
</evidence>
<reference evidence="2 3" key="1">
    <citation type="submission" date="2024-03" db="EMBL/GenBank/DDBJ databases">
        <title>Adaptation during the transition from Ophiocordyceps entomopathogen to insect associate is accompanied by gene loss and intensified selection.</title>
        <authorList>
            <person name="Ward C.M."/>
            <person name="Onetto C.A."/>
            <person name="Borneman A.R."/>
        </authorList>
    </citation>
    <scope>NUCLEOTIDE SEQUENCE [LARGE SCALE GENOMIC DNA]</scope>
    <source>
        <strain evidence="2">AWRI1</strain>
        <tissue evidence="2">Single Adult Female</tissue>
    </source>
</reference>
<comment type="caution">
    <text evidence="2">The sequence shown here is derived from an EMBL/GenBank/DDBJ whole genome shotgun (WGS) entry which is preliminary data.</text>
</comment>
<name>A0AAN9TDX9_9HEMI</name>
<sequence length="68" mass="7669">MSIAYGDQTAAGDTNANEKQQRRRQNFGCFGNQQQTSTEAVSTQWSINPTLMPSVLDTQMQKRKKKNC</sequence>
<protein>
    <submittedName>
        <fullName evidence="2">Uncharacterized protein</fullName>
    </submittedName>
</protein>
<feature type="compositionally biased region" description="Polar residues" evidence="1">
    <location>
        <begin position="31"/>
        <end position="45"/>
    </location>
</feature>
<evidence type="ECO:0000313" key="2">
    <source>
        <dbReference type="EMBL" id="KAK7580113.1"/>
    </source>
</evidence>
<dbReference type="AlphaFoldDB" id="A0AAN9TDX9"/>
<feature type="region of interest" description="Disordered" evidence="1">
    <location>
        <begin position="1"/>
        <end position="45"/>
    </location>
</feature>
<evidence type="ECO:0000256" key="1">
    <source>
        <dbReference type="SAM" id="MobiDB-lite"/>
    </source>
</evidence>